<dbReference type="GO" id="GO:0016787">
    <property type="term" value="F:hydrolase activity"/>
    <property type="evidence" value="ECO:0007669"/>
    <property type="project" value="UniProtKB-KW"/>
</dbReference>
<accession>A0A5K1K7W0</accession>
<evidence type="ECO:0000259" key="4">
    <source>
        <dbReference type="Pfam" id="PF00135"/>
    </source>
</evidence>
<sequence>MTNVGFSGIHNYSGPPASSSTDLDPRLLLANAKRALIPELGLSVHPGPAPDARYIMGQGHTEEFVTSSMAFIRTSSLLLCFLAQSAVGGSVPPGAVTAQPTVVLDDATVIGLPNGTTVQYLGLPFAQPPVGDLRLRLPQSVLPYSGTINATVFGNQCIQQTFPSVTLPSNVPAAAGEYAATFLADATVPTSEDCLNLNVIVPATATANSKLPVAVWIYGGGFQVGSNIHPGENIVARSIELGNPIIYVSVNYRLSAFGFLGGKEVKEAGVANLGLWDQREAFLWVQKYISAFGGDPSKVMIWGESAGAISVALHMLYNGDNSEGLFRAAFMESGNAIPTGYVDNDYLQSNYDGIVSDTGCSNSSDTLQCLREIPASVLKAAMDKTPSLPPEQWLLSSPIADIPFVTGNDFDEGTAFAFATLNITTDEEFLEYLETFYYLNTPPDEVKKILELYPSDPAAGAPYNTGDANAYSPQYKRISSWQGDFIEVAPRRLFTQHLSDKQPVYVYLANYHQVDGIGAAHGTELFDIYGSGPLQDYLIRFAATLDPNGEGAATWPRYTAASPEMLTLNDAEPTINITLDTFRSEQMEYLTKLSLADPV</sequence>
<dbReference type="InterPro" id="IPR002018">
    <property type="entry name" value="CarbesteraseB"/>
</dbReference>
<dbReference type="InterPro" id="IPR050309">
    <property type="entry name" value="Type-B_Carboxylest/Lipase"/>
</dbReference>
<name>A0A5K1K7W0_9APHY</name>
<comment type="similarity">
    <text evidence="1 3">Belongs to the type-B carboxylesterase/lipase family.</text>
</comment>
<evidence type="ECO:0000313" key="5">
    <source>
        <dbReference type="EMBL" id="VWP02032.1"/>
    </source>
</evidence>
<dbReference type="Gene3D" id="3.40.50.1820">
    <property type="entry name" value="alpha/beta hydrolase"/>
    <property type="match status" value="1"/>
</dbReference>
<dbReference type="PROSITE" id="PS00122">
    <property type="entry name" value="CARBOXYLESTERASE_B_1"/>
    <property type="match status" value="1"/>
</dbReference>
<dbReference type="InterPro" id="IPR019826">
    <property type="entry name" value="Carboxylesterase_B_AS"/>
</dbReference>
<protein>
    <recommendedName>
        <fullName evidence="3">Carboxylic ester hydrolase</fullName>
        <ecNumber evidence="3">3.1.1.-</ecNumber>
    </recommendedName>
</protein>
<dbReference type="PANTHER" id="PTHR11559">
    <property type="entry name" value="CARBOXYLESTERASE"/>
    <property type="match status" value="1"/>
</dbReference>
<keyword evidence="2 3" id="KW-0378">Hydrolase</keyword>
<gene>
    <name evidence="5" type="primary">Q6FUI3</name>
</gene>
<organism evidence="5">
    <name type="scientific">Ganoderma boninense</name>
    <dbReference type="NCBI Taxonomy" id="34458"/>
    <lineage>
        <taxon>Eukaryota</taxon>
        <taxon>Fungi</taxon>
        <taxon>Dikarya</taxon>
        <taxon>Basidiomycota</taxon>
        <taxon>Agaricomycotina</taxon>
        <taxon>Agaricomycetes</taxon>
        <taxon>Polyporales</taxon>
        <taxon>Polyporaceae</taxon>
        <taxon>Ganoderma</taxon>
    </lineage>
</organism>
<dbReference type="Pfam" id="PF00135">
    <property type="entry name" value="COesterase"/>
    <property type="match status" value="1"/>
</dbReference>
<dbReference type="AlphaFoldDB" id="A0A5K1K7W0"/>
<evidence type="ECO:0000256" key="1">
    <source>
        <dbReference type="ARBA" id="ARBA00005964"/>
    </source>
</evidence>
<evidence type="ECO:0000256" key="2">
    <source>
        <dbReference type="ARBA" id="ARBA00022801"/>
    </source>
</evidence>
<proteinExistence type="inferred from homology"/>
<dbReference type="SUPFAM" id="SSF53474">
    <property type="entry name" value="alpha/beta-Hydrolases"/>
    <property type="match status" value="1"/>
</dbReference>
<reference evidence="5" key="1">
    <citation type="submission" date="2019-10" db="EMBL/GenBank/DDBJ databases">
        <authorList>
            <person name="Nor Muhammad N."/>
        </authorList>
    </citation>
    <scope>NUCLEOTIDE SEQUENCE</scope>
</reference>
<evidence type="ECO:0000256" key="3">
    <source>
        <dbReference type="RuleBase" id="RU361235"/>
    </source>
</evidence>
<dbReference type="EC" id="3.1.1.-" evidence="3"/>
<dbReference type="InterPro" id="IPR029058">
    <property type="entry name" value="AB_hydrolase_fold"/>
</dbReference>
<feature type="domain" description="Carboxylesterase type B" evidence="4">
    <location>
        <begin position="114"/>
        <end position="572"/>
    </location>
</feature>
<dbReference type="EMBL" id="LR729874">
    <property type="protein sequence ID" value="VWP02032.1"/>
    <property type="molecule type" value="Genomic_DNA"/>
</dbReference>